<dbReference type="Gene3D" id="3.40.50.2300">
    <property type="match status" value="1"/>
</dbReference>
<dbReference type="SUPFAM" id="SSF55073">
    <property type="entry name" value="Nucleotide cyclase"/>
    <property type="match status" value="1"/>
</dbReference>
<evidence type="ECO:0000313" key="5">
    <source>
        <dbReference type="EMBL" id="PXX41369.1"/>
    </source>
</evidence>
<dbReference type="OrthoDB" id="9813903at2"/>
<dbReference type="InterPro" id="IPR001633">
    <property type="entry name" value="EAL_dom"/>
</dbReference>
<comment type="caution">
    <text evidence="5">The sequence shown here is derived from an EMBL/GenBank/DDBJ whole genome shotgun (WGS) entry which is preliminary data.</text>
</comment>
<dbReference type="SMART" id="SM00267">
    <property type="entry name" value="GGDEF"/>
    <property type="match status" value="1"/>
</dbReference>
<evidence type="ECO:0000259" key="4">
    <source>
        <dbReference type="PROSITE" id="PS50887"/>
    </source>
</evidence>
<dbReference type="InterPro" id="IPR001789">
    <property type="entry name" value="Sig_transdc_resp-reg_receiver"/>
</dbReference>
<name>A0A318J0V7_9BURK</name>
<dbReference type="Pfam" id="PF00072">
    <property type="entry name" value="Response_reg"/>
    <property type="match status" value="1"/>
</dbReference>
<dbReference type="Proteomes" id="UP000247792">
    <property type="component" value="Unassembled WGS sequence"/>
</dbReference>
<organism evidence="5 6">
    <name type="scientific">Undibacterium pigrum</name>
    <dbReference type="NCBI Taxonomy" id="401470"/>
    <lineage>
        <taxon>Bacteria</taxon>
        <taxon>Pseudomonadati</taxon>
        <taxon>Pseudomonadota</taxon>
        <taxon>Betaproteobacteria</taxon>
        <taxon>Burkholderiales</taxon>
        <taxon>Oxalobacteraceae</taxon>
        <taxon>Undibacterium</taxon>
    </lineage>
</organism>
<dbReference type="AlphaFoldDB" id="A0A318J0V7"/>
<dbReference type="NCBIfam" id="TIGR00254">
    <property type="entry name" value="GGDEF"/>
    <property type="match status" value="1"/>
</dbReference>
<dbReference type="CDD" id="cd01948">
    <property type="entry name" value="EAL"/>
    <property type="match status" value="1"/>
</dbReference>
<dbReference type="InterPro" id="IPR029787">
    <property type="entry name" value="Nucleotide_cyclase"/>
</dbReference>
<dbReference type="CDD" id="cd00156">
    <property type="entry name" value="REC"/>
    <property type="match status" value="1"/>
</dbReference>
<evidence type="ECO:0000256" key="1">
    <source>
        <dbReference type="PROSITE-ProRule" id="PRU00169"/>
    </source>
</evidence>
<evidence type="ECO:0000259" key="2">
    <source>
        <dbReference type="PROSITE" id="PS50110"/>
    </source>
</evidence>
<dbReference type="PANTHER" id="PTHR44757:SF2">
    <property type="entry name" value="BIOFILM ARCHITECTURE MAINTENANCE PROTEIN MBAA"/>
    <property type="match status" value="1"/>
</dbReference>
<dbReference type="EMBL" id="QJKB01000007">
    <property type="protein sequence ID" value="PXX41369.1"/>
    <property type="molecule type" value="Genomic_DNA"/>
</dbReference>
<accession>A0A318J0V7</accession>
<evidence type="ECO:0000259" key="3">
    <source>
        <dbReference type="PROSITE" id="PS50883"/>
    </source>
</evidence>
<dbReference type="GO" id="GO:0000160">
    <property type="term" value="P:phosphorelay signal transduction system"/>
    <property type="evidence" value="ECO:0007669"/>
    <property type="project" value="InterPro"/>
</dbReference>
<dbReference type="PROSITE" id="PS50887">
    <property type="entry name" value="GGDEF"/>
    <property type="match status" value="1"/>
</dbReference>
<dbReference type="SMART" id="SM00052">
    <property type="entry name" value="EAL"/>
    <property type="match status" value="1"/>
</dbReference>
<feature type="domain" description="EAL" evidence="3">
    <location>
        <begin position="325"/>
        <end position="582"/>
    </location>
</feature>
<dbReference type="InterPro" id="IPR035919">
    <property type="entry name" value="EAL_sf"/>
</dbReference>
<dbReference type="SUPFAM" id="SSF52172">
    <property type="entry name" value="CheY-like"/>
    <property type="match status" value="1"/>
</dbReference>
<dbReference type="Gene3D" id="3.30.70.270">
    <property type="match status" value="1"/>
</dbReference>
<sequence>MILTAPPQTSTLDILIIDDDEVDRRTVIRALKQVAVSVKIVEASNALDGLLKAKETLFDVILLDYRLPDRDGIEVLKSLRLDKTQHTAIIMLTHQEDVSLAEQAIEAGAQDFLLKEEVNARRLMRAVHQARHRHKLEAELSRSYNQLRELAEHDALTGLANRYDFERALAFAVSRAMRENLHGKMAVLLLDLDRFKNVNDTYGHAIGDQLLIKVARRLGTTTRGSDLLARLGGDEFVVLVQDMERVDQAILLATRIVEAFKKPIVLDGLEWHVTMSIGIAVFGSCANDATELMKCADIAMYRAKQEGRNQSHFYSDQLHQAVRHRMYLERDLRHALRNNQLQVYYQAKINPYNGHIGGMEALLRWHHPVEGVLTPGVFLPMAEELGLMFEIDQWVMRTACAQLQEWRSLPFLHAQELTMAVNVSAIQLQGDNLIYTVDEALHSSGLDPRYLELEITENALIRDPAHVAAILHKLVARGVKLSLDDFGTGYSSFGHLKLFPIHVLKIDQSFVAGVGKGDSPERLLAAMIAFAQTMELSLVAEGIETEQQASFCAERGCELLQGYLYSRPIPSNEFEDRYLTGSFRHEPIGPPQSA</sequence>
<feature type="domain" description="Response regulatory" evidence="2">
    <location>
        <begin position="13"/>
        <end position="130"/>
    </location>
</feature>
<dbReference type="CDD" id="cd01949">
    <property type="entry name" value="GGDEF"/>
    <property type="match status" value="1"/>
</dbReference>
<dbReference type="SUPFAM" id="SSF141868">
    <property type="entry name" value="EAL domain-like"/>
    <property type="match status" value="1"/>
</dbReference>
<dbReference type="PROSITE" id="PS50110">
    <property type="entry name" value="RESPONSE_REGULATORY"/>
    <property type="match status" value="1"/>
</dbReference>
<protein>
    <submittedName>
        <fullName evidence="5">Response regulator receiver modulated diguanylate cyclase/phosphodiesterase</fullName>
    </submittedName>
</protein>
<dbReference type="Pfam" id="PF00563">
    <property type="entry name" value="EAL"/>
    <property type="match status" value="1"/>
</dbReference>
<evidence type="ECO:0000313" key="6">
    <source>
        <dbReference type="Proteomes" id="UP000247792"/>
    </source>
</evidence>
<dbReference type="FunFam" id="3.30.70.270:FF:000001">
    <property type="entry name" value="Diguanylate cyclase domain protein"/>
    <property type="match status" value="1"/>
</dbReference>
<dbReference type="InterPro" id="IPR052155">
    <property type="entry name" value="Biofilm_reg_signaling"/>
</dbReference>
<dbReference type="InterPro" id="IPR043128">
    <property type="entry name" value="Rev_trsase/Diguanyl_cyclase"/>
</dbReference>
<dbReference type="RefSeq" id="WP_110256609.1">
    <property type="nucleotide sequence ID" value="NZ_QJKB01000007.1"/>
</dbReference>
<dbReference type="InterPro" id="IPR011006">
    <property type="entry name" value="CheY-like_superfamily"/>
</dbReference>
<feature type="modified residue" description="4-aspartylphosphate" evidence="1">
    <location>
        <position position="64"/>
    </location>
</feature>
<dbReference type="InterPro" id="IPR000160">
    <property type="entry name" value="GGDEF_dom"/>
</dbReference>
<dbReference type="GO" id="GO:0003824">
    <property type="term" value="F:catalytic activity"/>
    <property type="evidence" value="ECO:0007669"/>
    <property type="project" value="UniProtKB-ARBA"/>
</dbReference>
<keyword evidence="1" id="KW-0597">Phosphoprotein</keyword>
<proteinExistence type="predicted"/>
<keyword evidence="6" id="KW-1185">Reference proteome</keyword>
<feature type="domain" description="GGDEF" evidence="4">
    <location>
        <begin position="183"/>
        <end position="316"/>
    </location>
</feature>
<gene>
    <name evidence="5" type="ORF">DFR42_10720</name>
</gene>
<dbReference type="SMART" id="SM00448">
    <property type="entry name" value="REC"/>
    <property type="match status" value="1"/>
</dbReference>
<dbReference type="PANTHER" id="PTHR44757">
    <property type="entry name" value="DIGUANYLATE CYCLASE DGCP"/>
    <property type="match status" value="1"/>
</dbReference>
<dbReference type="PROSITE" id="PS50883">
    <property type="entry name" value="EAL"/>
    <property type="match status" value="1"/>
</dbReference>
<dbReference type="Gene3D" id="3.20.20.450">
    <property type="entry name" value="EAL domain"/>
    <property type="match status" value="1"/>
</dbReference>
<dbReference type="Pfam" id="PF00990">
    <property type="entry name" value="GGDEF"/>
    <property type="match status" value="1"/>
</dbReference>
<reference evidence="5 6" key="1">
    <citation type="submission" date="2018-05" db="EMBL/GenBank/DDBJ databases">
        <title>Genomic Encyclopedia of Type Strains, Phase IV (KMG-IV): sequencing the most valuable type-strain genomes for metagenomic binning, comparative biology and taxonomic classification.</title>
        <authorList>
            <person name="Goeker M."/>
        </authorList>
    </citation>
    <scope>NUCLEOTIDE SEQUENCE [LARGE SCALE GENOMIC DNA]</scope>
    <source>
        <strain evidence="5 6">DSM 19792</strain>
    </source>
</reference>